<gene>
    <name evidence="3" type="ORF">CALMAC_LOCUS6381</name>
</gene>
<keyword evidence="1" id="KW-0862">Zinc</keyword>
<keyword evidence="4" id="KW-1185">Reference proteome</keyword>
<evidence type="ECO:0000313" key="3">
    <source>
        <dbReference type="EMBL" id="VEN43143.1"/>
    </source>
</evidence>
<dbReference type="GO" id="GO:0008270">
    <property type="term" value="F:zinc ion binding"/>
    <property type="evidence" value="ECO:0007669"/>
    <property type="project" value="UniProtKB-UniRule"/>
</dbReference>
<accession>A0A653C5W0</accession>
<keyword evidence="1" id="KW-0479">Metal-binding</keyword>
<dbReference type="AlphaFoldDB" id="A0A653C5W0"/>
<evidence type="ECO:0000313" key="4">
    <source>
        <dbReference type="Proteomes" id="UP000410492"/>
    </source>
</evidence>
<dbReference type="Pfam" id="PF04438">
    <property type="entry name" value="zf-HIT"/>
    <property type="match status" value="1"/>
</dbReference>
<name>A0A653C5W0_CALMS</name>
<dbReference type="OrthoDB" id="10005492at2759"/>
<evidence type="ECO:0000256" key="1">
    <source>
        <dbReference type="PROSITE-ProRule" id="PRU00453"/>
    </source>
</evidence>
<dbReference type="PROSITE" id="PS51083">
    <property type="entry name" value="ZF_HIT"/>
    <property type="match status" value="1"/>
</dbReference>
<dbReference type="EMBL" id="CAACVG010007006">
    <property type="protein sequence ID" value="VEN43143.1"/>
    <property type="molecule type" value="Genomic_DNA"/>
</dbReference>
<reference evidence="3 4" key="1">
    <citation type="submission" date="2019-01" db="EMBL/GenBank/DDBJ databases">
        <authorList>
            <person name="Sayadi A."/>
        </authorList>
    </citation>
    <scope>NUCLEOTIDE SEQUENCE [LARGE SCALE GENOMIC DNA]</scope>
</reference>
<evidence type="ECO:0000259" key="2">
    <source>
        <dbReference type="PROSITE" id="PS51083"/>
    </source>
</evidence>
<keyword evidence="1" id="KW-0863">Zinc-finger</keyword>
<dbReference type="InterPro" id="IPR007529">
    <property type="entry name" value="Znf_HIT"/>
</dbReference>
<organism evidence="3 4">
    <name type="scientific">Callosobruchus maculatus</name>
    <name type="common">Southern cowpea weevil</name>
    <name type="synonym">Pulse bruchid</name>
    <dbReference type="NCBI Taxonomy" id="64391"/>
    <lineage>
        <taxon>Eukaryota</taxon>
        <taxon>Metazoa</taxon>
        <taxon>Ecdysozoa</taxon>
        <taxon>Arthropoda</taxon>
        <taxon>Hexapoda</taxon>
        <taxon>Insecta</taxon>
        <taxon>Pterygota</taxon>
        <taxon>Neoptera</taxon>
        <taxon>Endopterygota</taxon>
        <taxon>Coleoptera</taxon>
        <taxon>Polyphaga</taxon>
        <taxon>Cucujiformia</taxon>
        <taxon>Chrysomeloidea</taxon>
        <taxon>Chrysomelidae</taxon>
        <taxon>Bruchinae</taxon>
        <taxon>Bruchini</taxon>
        <taxon>Callosobruchus</taxon>
    </lineage>
</organism>
<proteinExistence type="predicted"/>
<dbReference type="CDD" id="cd23024">
    <property type="entry name" value="zf-HIT_ZNHIT2-3"/>
    <property type="match status" value="1"/>
</dbReference>
<protein>
    <recommendedName>
        <fullName evidence="2">HIT-type domain-containing protein</fullName>
    </recommendedName>
</protein>
<dbReference type="InterPro" id="IPR039646">
    <property type="entry name" value="ZNHIT2"/>
</dbReference>
<dbReference type="PANTHER" id="PTHR15555">
    <property type="entry name" value="ZINC FINGER HIT DOMAIN CONTAINING PROTEIN 2 PROTEIN FON -RELATED"/>
    <property type="match status" value="1"/>
</dbReference>
<dbReference type="Proteomes" id="UP000410492">
    <property type="component" value="Unassembled WGS sequence"/>
</dbReference>
<feature type="domain" description="HIT-type" evidence="2">
    <location>
        <begin position="15"/>
        <end position="48"/>
    </location>
</feature>
<dbReference type="PANTHER" id="PTHR15555:SF0">
    <property type="entry name" value="ZINC FINGER HIT DOMAIN-CONTAINING PROTEIN 2"/>
    <property type="match status" value="1"/>
</dbReference>
<dbReference type="SUPFAM" id="SSF144232">
    <property type="entry name" value="HIT/MYND zinc finger-like"/>
    <property type="match status" value="1"/>
</dbReference>
<sequence length="382" mass="43960">MASAKIIELTETNTCKICDNALAKYSCPKCNILYCSLSCYQSPTHLECSESFYKDHVMSELDLNKGDEEAKAKMLEILQRTHENNRISFSDDAESLEGAEYSFFDFINGTEGSEEHDSDDEEVLDIGERLNGINLDDADQVWDKLTEDERQEFVAFLKSEDVSKLIPSWQPWWLYHDNSMVEELDKQKEYKENCPKICDDIKDFAQITTKQPAESVKYNLVNILCAYAFTARFFNGDLEDFAPEAVACTVAVSLTLRDAQNFDNFDMAVKSVEQECINSDWIVCDTENLQVMREDLDRILGGPNKFDRNYYVLSALSHLRELMKKAMEPSTDTAGAFSKIFPNNHFPSVKRETPENIAKNYIKKVQYYLSYTKYKFADHFLS</sequence>
<dbReference type="Gene3D" id="3.30.60.190">
    <property type="match status" value="1"/>
</dbReference>